<comment type="caution">
    <text evidence="6">The sequence shown here is derived from an EMBL/GenBank/DDBJ whole genome shotgun (WGS) entry which is preliminary data.</text>
</comment>
<feature type="domain" description="Alpha-L-rhamnosidase concanavalin-like" evidence="3">
    <location>
        <begin position="216"/>
        <end position="318"/>
    </location>
</feature>
<dbReference type="InterPro" id="IPR008902">
    <property type="entry name" value="Rhamnosid_concanavalin"/>
</dbReference>
<dbReference type="InterPro" id="IPR013737">
    <property type="entry name" value="Bac_rhamnosid_N"/>
</dbReference>
<proteinExistence type="predicted"/>
<dbReference type="PANTHER" id="PTHR33307">
    <property type="entry name" value="ALPHA-RHAMNOSIDASE (EUROFUNG)"/>
    <property type="match status" value="1"/>
</dbReference>
<dbReference type="Pfam" id="PF17389">
    <property type="entry name" value="Bac_rhamnosid6H"/>
    <property type="match status" value="1"/>
</dbReference>
<dbReference type="InterPro" id="IPR035396">
    <property type="entry name" value="Bac_rhamnosid6H"/>
</dbReference>
<dbReference type="Pfam" id="PF08531">
    <property type="entry name" value="Bac_rhamnosid_N"/>
    <property type="match status" value="1"/>
</dbReference>
<evidence type="ECO:0000259" key="3">
    <source>
        <dbReference type="Pfam" id="PF05592"/>
    </source>
</evidence>
<comment type="catalytic activity">
    <reaction evidence="1">
        <text>Hydrolysis of terminal non-reducing alpha-L-rhamnose residues in alpha-L-rhamnosides.</text>
        <dbReference type="EC" id="3.2.1.40"/>
    </reaction>
</comment>
<feature type="domain" description="Alpha-L-rhamnosidase six-hairpin glycosidase" evidence="5">
    <location>
        <begin position="333"/>
        <end position="663"/>
    </location>
</feature>
<feature type="domain" description="Bacterial alpha-L-rhamnosidase N-terminal" evidence="4">
    <location>
        <begin position="41"/>
        <end position="170"/>
    </location>
</feature>
<keyword evidence="6" id="KW-0378">Hydrolase</keyword>
<dbReference type="EMBL" id="JAGGLU010000007">
    <property type="protein sequence ID" value="MBP2058191.1"/>
    <property type="molecule type" value="Genomic_DNA"/>
</dbReference>
<organism evidence="6 7">
    <name type="scientific">Lactobacillus colini</name>
    <dbReference type="NCBI Taxonomy" id="1819254"/>
    <lineage>
        <taxon>Bacteria</taxon>
        <taxon>Bacillati</taxon>
        <taxon>Bacillota</taxon>
        <taxon>Bacilli</taxon>
        <taxon>Lactobacillales</taxon>
        <taxon>Lactobacillaceae</taxon>
        <taxon>Lactobacillus</taxon>
    </lineage>
</organism>
<dbReference type="InterPro" id="IPR012341">
    <property type="entry name" value="6hp_glycosidase-like_sf"/>
</dbReference>
<evidence type="ECO:0000259" key="5">
    <source>
        <dbReference type="Pfam" id="PF17389"/>
    </source>
</evidence>
<sequence>MTELFRGSWLTRRHIDYGANDRNYYEENPSIIYEKQFLISSVKRTKIRICSLGYYIVKINGKLVTTDVLNNDWTYYSKRKYYEEYDISELIHIGVNTVTVQLGNGMYNPAPLLFFGKHNFRENLAIGEPKFVLDIIEDNGERLCVSDATWQAHASEIKFNNVYLGESIDPNYAGKKVAFKHIKVSINDNKTFMRSFIPKIKKFGPISAKVIKNWKNNYLFVDFGQVTSGFIHLKINPKVDATIELKYCESKDENDKLDFSASYAGGIGVYEEVKGGPGAPDKAEEIDHLELSSGHYEYENKFTYHSFRYVIISGISIEEIELIEAIPVHTDLKQIGNVKTGNRFFNELFDAGINTRLNNVHAIFEDCARERLQYGGDIVALAMSMLYSFDLSQFNKKTIYDFILGQTEKGGIPETAPYIGIETQGTAPTEGPLLWQFVLPYLIYKTYQFYGDKELVLDTYQYVEKQYEYFKTWKLEDLAQHCIGDHGSPIITGVFYSTPDKAFVGYATILLFNEMNQRIAEILGKNTASLKKDNQIIRQEIIKLYQNNDGSFGEKTESSYAFALALNLGSQKVLLKQLLTLIDKNNGVWSSGIFGQSILYSKLHELGYDDYVYNWLTNETNISFKYMLKRGNKILEEQFVHHPADSANHAMFSSYIKWYFEAIGGIKLLEETAGLNKIELSPYFNSELGNTEISINTIHGLIEVKTIYSKKCIKYQVSLPKNVDYQISDELKDFDLNESEVDERRIMTFIKIKK</sequence>
<dbReference type="EC" id="3.2.1.40" evidence="2"/>
<dbReference type="InterPro" id="IPR008928">
    <property type="entry name" value="6-hairpin_glycosidase_sf"/>
</dbReference>
<keyword evidence="7" id="KW-1185">Reference proteome</keyword>
<reference evidence="6 7" key="1">
    <citation type="submission" date="2021-03" db="EMBL/GenBank/DDBJ databases">
        <title>Genomic Encyclopedia of Type Strains, Phase IV (KMG-IV): sequencing the most valuable type-strain genomes for metagenomic binning, comparative biology and taxonomic classification.</title>
        <authorList>
            <person name="Goeker M."/>
        </authorList>
    </citation>
    <scope>NUCLEOTIDE SEQUENCE [LARGE SCALE GENOMIC DNA]</scope>
    <source>
        <strain evidence="6 7">DSM 101872</strain>
    </source>
</reference>
<evidence type="ECO:0000256" key="2">
    <source>
        <dbReference type="ARBA" id="ARBA00012652"/>
    </source>
</evidence>
<evidence type="ECO:0000256" key="1">
    <source>
        <dbReference type="ARBA" id="ARBA00001445"/>
    </source>
</evidence>
<dbReference type="GO" id="GO:0030596">
    <property type="term" value="F:alpha-L-rhamnosidase activity"/>
    <property type="evidence" value="ECO:0007669"/>
    <property type="project" value="UniProtKB-EC"/>
</dbReference>
<dbReference type="Gene3D" id="1.50.10.10">
    <property type="match status" value="1"/>
</dbReference>
<keyword evidence="6" id="KW-0326">Glycosidase</keyword>
<protein>
    <recommendedName>
        <fullName evidence="2">alpha-L-rhamnosidase</fullName>
        <ecNumber evidence="2">3.2.1.40</ecNumber>
    </recommendedName>
</protein>
<dbReference type="Proteomes" id="UP001519292">
    <property type="component" value="Unassembled WGS sequence"/>
</dbReference>
<evidence type="ECO:0000313" key="6">
    <source>
        <dbReference type="EMBL" id="MBP2058191.1"/>
    </source>
</evidence>
<evidence type="ECO:0000313" key="7">
    <source>
        <dbReference type="Proteomes" id="UP001519292"/>
    </source>
</evidence>
<dbReference type="Gene3D" id="2.60.120.260">
    <property type="entry name" value="Galactose-binding domain-like"/>
    <property type="match status" value="2"/>
</dbReference>
<dbReference type="PANTHER" id="PTHR33307:SF6">
    <property type="entry name" value="ALPHA-RHAMNOSIDASE (EUROFUNG)-RELATED"/>
    <property type="match status" value="1"/>
</dbReference>
<evidence type="ECO:0000259" key="4">
    <source>
        <dbReference type="Pfam" id="PF08531"/>
    </source>
</evidence>
<accession>A0ABS4MES7</accession>
<dbReference type="RefSeq" id="WP_209686936.1">
    <property type="nucleotide sequence ID" value="NZ_JAGGLU010000007.1"/>
</dbReference>
<dbReference type="Pfam" id="PF05592">
    <property type="entry name" value="Bac_rhamnosid"/>
    <property type="match status" value="1"/>
</dbReference>
<dbReference type="SUPFAM" id="SSF48208">
    <property type="entry name" value="Six-hairpin glycosidases"/>
    <property type="match status" value="1"/>
</dbReference>
<gene>
    <name evidence="6" type="ORF">J2Z60_001368</name>
</gene>
<name>A0ABS4MES7_9LACO</name>
<dbReference type="InterPro" id="IPR016007">
    <property type="entry name" value="Alpha_rhamnosid"/>
</dbReference>